<gene>
    <name evidence="1" type="ORF">MSG28_007465</name>
</gene>
<name>A0ACC0JXD8_CHOFU</name>
<protein>
    <submittedName>
        <fullName evidence="1">Uncharacterized protein</fullName>
    </submittedName>
</protein>
<sequence length="285" mass="30350">MRDRKQPMLPMDTRDSMGVSQCFVAALCVAVSAAQGPQRQLNPLDYYLENAEMGNYFNQAQQKQVNVNGPSGAPSRLESLEPDSEVELVPGVQQPQQPPQQTPVSPNLPGLVPGQRVFIVQMPIPGYRPGTIGGYQPVYIVAAAPQGNPGAYAANGYQNAVLLDPSGQVVSPGNGYYRPGLGPQANPGLLFGAPLGLQRPYDYYQDPNLAYQQAVPQGEGLRGVIKLSQVAPVAQPARPSADLRVSGNQSAASAGPKRTGQAESSELKEERQNRPANAHASRNQA</sequence>
<comment type="caution">
    <text evidence="1">The sequence shown here is derived from an EMBL/GenBank/DDBJ whole genome shotgun (WGS) entry which is preliminary data.</text>
</comment>
<evidence type="ECO:0000313" key="2">
    <source>
        <dbReference type="Proteomes" id="UP001064048"/>
    </source>
</evidence>
<dbReference type="Proteomes" id="UP001064048">
    <property type="component" value="Chromosome 12"/>
</dbReference>
<accession>A0ACC0JXD8</accession>
<reference evidence="1 2" key="1">
    <citation type="journal article" date="2022" name="Genome Biol. Evol.">
        <title>The Spruce Budworm Genome: Reconstructing the Evolutionary History of Antifreeze Proteins.</title>
        <authorList>
            <person name="Beliveau C."/>
            <person name="Gagne P."/>
            <person name="Picq S."/>
            <person name="Vernygora O."/>
            <person name="Keeling C.I."/>
            <person name="Pinkney K."/>
            <person name="Doucet D."/>
            <person name="Wen F."/>
            <person name="Johnston J.S."/>
            <person name="Maaroufi H."/>
            <person name="Boyle B."/>
            <person name="Laroche J."/>
            <person name="Dewar K."/>
            <person name="Juretic N."/>
            <person name="Blackburn G."/>
            <person name="Nisole A."/>
            <person name="Brunet B."/>
            <person name="Brandao M."/>
            <person name="Lumley L."/>
            <person name="Duan J."/>
            <person name="Quan G."/>
            <person name="Lucarotti C.J."/>
            <person name="Roe A.D."/>
            <person name="Sperling F.A.H."/>
            <person name="Levesque R.C."/>
            <person name="Cusson M."/>
        </authorList>
    </citation>
    <scope>NUCLEOTIDE SEQUENCE [LARGE SCALE GENOMIC DNA]</scope>
    <source>
        <strain evidence="1">Glfc:IPQL:Cfum</strain>
    </source>
</reference>
<organism evidence="1 2">
    <name type="scientific">Choristoneura fumiferana</name>
    <name type="common">Spruce budworm moth</name>
    <name type="synonym">Archips fumiferana</name>
    <dbReference type="NCBI Taxonomy" id="7141"/>
    <lineage>
        <taxon>Eukaryota</taxon>
        <taxon>Metazoa</taxon>
        <taxon>Ecdysozoa</taxon>
        <taxon>Arthropoda</taxon>
        <taxon>Hexapoda</taxon>
        <taxon>Insecta</taxon>
        <taxon>Pterygota</taxon>
        <taxon>Neoptera</taxon>
        <taxon>Endopterygota</taxon>
        <taxon>Lepidoptera</taxon>
        <taxon>Glossata</taxon>
        <taxon>Ditrysia</taxon>
        <taxon>Tortricoidea</taxon>
        <taxon>Tortricidae</taxon>
        <taxon>Tortricinae</taxon>
        <taxon>Choristoneura</taxon>
    </lineage>
</organism>
<proteinExistence type="predicted"/>
<evidence type="ECO:0000313" key="1">
    <source>
        <dbReference type="EMBL" id="KAI8428793.1"/>
    </source>
</evidence>
<dbReference type="EMBL" id="CM046112">
    <property type="protein sequence ID" value="KAI8428793.1"/>
    <property type="molecule type" value="Genomic_DNA"/>
</dbReference>
<keyword evidence="2" id="KW-1185">Reference proteome</keyword>